<dbReference type="SUPFAM" id="SSF48498">
    <property type="entry name" value="Tetracyclin repressor-like, C-terminal domain"/>
    <property type="match status" value="1"/>
</dbReference>
<evidence type="ECO:0000256" key="4">
    <source>
        <dbReference type="PROSITE-ProRule" id="PRU00335"/>
    </source>
</evidence>
<feature type="domain" description="HTH tetR-type" evidence="5">
    <location>
        <begin position="13"/>
        <end position="73"/>
    </location>
</feature>
<proteinExistence type="predicted"/>
<keyword evidence="3" id="KW-0804">Transcription</keyword>
<dbReference type="SUPFAM" id="SSF46689">
    <property type="entry name" value="Homeodomain-like"/>
    <property type="match status" value="1"/>
</dbReference>
<dbReference type="EMBL" id="FXYH01000013">
    <property type="protein sequence ID" value="SMX46290.1"/>
    <property type="molecule type" value="Genomic_DNA"/>
</dbReference>
<dbReference type="AlphaFoldDB" id="A0A238KUF9"/>
<name>A0A238KUF9_9RHOB</name>
<dbReference type="GO" id="GO:0003677">
    <property type="term" value="F:DNA binding"/>
    <property type="evidence" value="ECO:0007669"/>
    <property type="project" value="UniProtKB-UniRule"/>
</dbReference>
<evidence type="ECO:0000313" key="6">
    <source>
        <dbReference type="EMBL" id="SMX46290.1"/>
    </source>
</evidence>
<protein>
    <submittedName>
        <fullName evidence="6">Transcriptional regulator BetI</fullName>
    </submittedName>
</protein>
<organism evidence="6 7">
    <name type="scientific">Pelagimonas varians</name>
    <dbReference type="NCBI Taxonomy" id="696760"/>
    <lineage>
        <taxon>Bacteria</taxon>
        <taxon>Pseudomonadati</taxon>
        <taxon>Pseudomonadota</taxon>
        <taxon>Alphaproteobacteria</taxon>
        <taxon>Rhodobacterales</taxon>
        <taxon>Roseobacteraceae</taxon>
        <taxon>Pelagimonas</taxon>
    </lineage>
</organism>
<evidence type="ECO:0000256" key="3">
    <source>
        <dbReference type="ARBA" id="ARBA00023163"/>
    </source>
</evidence>
<gene>
    <name evidence="6" type="ORF">PEV8663_03212</name>
</gene>
<feature type="DNA-binding region" description="H-T-H motif" evidence="4">
    <location>
        <begin position="36"/>
        <end position="55"/>
    </location>
</feature>
<keyword evidence="7" id="KW-1185">Reference proteome</keyword>
<dbReference type="InterPro" id="IPR036271">
    <property type="entry name" value="Tet_transcr_reg_TetR-rel_C_sf"/>
</dbReference>
<keyword evidence="1" id="KW-0805">Transcription regulation</keyword>
<dbReference type="InterPro" id="IPR025996">
    <property type="entry name" value="MT1864/Rv1816-like_C"/>
</dbReference>
<evidence type="ECO:0000313" key="7">
    <source>
        <dbReference type="Proteomes" id="UP000220836"/>
    </source>
</evidence>
<dbReference type="Pfam" id="PF13305">
    <property type="entry name" value="TetR_C_33"/>
    <property type="match status" value="1"/>
</dbReference>
<sequence>MTDAIEKTPHHHGNLRAALIESGVSILIEDGLSKLTLRRCAARAGVSHAAPAHHFNGVAGLRAAISEEGFRIFRNYMLDARNNAGSNAHERLKAICRGYIYFAIDNPALFELAFSIKVIGDLQTKPETDTVAVGYDVLRETCAPFVPENGDPFIVESQVWSLIHGYATLQLTGRFGGTTPEHPCGPGFDQVISLLDHLPVLRGT</sequence>
<dbReference type="Proteomes" id="UP000220836">
    <property type="component" value="Unassembled WGS sequence"/>
</dbReference>
<evidence type="ECO:0000259" key="5">
    <source>
        <dbReference type="PROSITE" id="PS50977"/>
    </source>
</evidence>
<dbReference type="Gene3D" id="1.10.357.10">
    <property type="entry name" value="Tetracycline Repressor, domain 2"/>
    <property type="match status" value="1"/>
</dbReference>
<accession>A0A238KUF9</accession>
<evidence type="ECO:0000256" key="1">
    <source>
        <dbReference type="ARBA" id="ARBA00023015"/>
    </source>
</evidence>
<dbReference type="PROSITE" id="PS50977">
    <property type="entry name" value="HTH_TETR_2"/>
    <property type="match status" value="1"/>
</dbReference>
<keyword evidence="2 4" id="KW-0238">DNA-binding</keyword>
<evidence type="ECO:0000256" key="2">
    <source>
        <dbReference type="ARBA" id="ARBA00023125"/>
    </source>
</evidence>
<dbReference type="InterPro" id="IPR009057">
    <property type="entry name" value="Homeodomain-like_sf"/>
</dbReference>
<reference evidence="6 7" key="1">
    <citation type="submission" date="2017-05" db="EMBL/GenBank/DDBJ databases">
        <authorList>
            <person name="Song R."/>
            <person name="Chenine A.L."/>
            <person name="Ruprecht R.M."/>
        </authorList>
    </citation>
    <scope>NUCLEOTIDE SEQUENCE [LARGE SCALE GENOMIC DNA]</scope>
    <source>
        <strain evidence="6 7">CECT 8663</strain>
    </source>
</reference>
<dbReference type="OrthoDB" id="7056813at2"/>
<dbReference type="InterPro" id="IPR001647">
    <property type="entry name" value="HTH_TetR"/>
</dbReference>